<dbReference type="Pfam" id="PF05096">
    <property type="entry name" value="Glu_cyclase_2"/>
    <property type="match status" value="1"/>
</dbReference>
<protein>
    <submittedName>
        <fullName evidence="2">Glutaminyl-peptide cyclotransferase</fullName>
    </submittedName>
</protein>
<dbReference type="PANTHER" id="PTHR31270">
    <property type="entry name" value="GLUTAMINYL-PEPTIDE CYCLOTRANSFERASE"/>
    <property type="match status" value="1"/>
</dbReference>
<evidence type="ECO:0000256" key="1">
    <source>
        <dbReference type="SAM" id="MobiDB-lite"/>
    </source>
</evidence>
<proteinExistence type="predicted"/>
<dbReference type="AlphaFoldDB" id="A0A918L317"/>
<evidence type="ECO:0000313" key="3">
    <source>
        <dbReference type="Proteomes" id="UP000606194"/>
    </source>
</evidence>
<accession>A0A918L317</accession>
<dbReference type="EMBL" id="BMTL01000010">
    <property type="protein sequence ID" value="GGR87289.1"/>
    <property type="molecule type" value="Genomic_DNA"/>
</dbReference>
<keyword evidence="3" id="KW-1185">Reference proteome</keyword>
<dbReference type="GO" id="GO:0016603">
    <property type="term" value="F:glutaminyl-peptide cyclotransferase activity"/>
    <property type="evidence" value="ECO:0007669"/>
    <property type="project" value="InterPro"/>
</dbReference>
<feature type="region of interest" description="Disordered" evidence="1">
    <location>
        <begin position="53"/>
        <end position="76"/>
    </location>
</feature>
<dbReference type="SUPFAM" id="SSF50969">
    <property type="entry name" value="YVTN repeat-like/Quinoprotein amine dehydrogenase"/>
    <property type="match status" value="1"/>
</dbReference>
<reference evidence="2" key="1">
    <citation type="journal article" date="2014" name="Int. J. Syst. Evol. Microbiol.">
        <title>Complete genome sequence of Corynebacterium casei LMG S-19264T (=DSM 44701T), isolated from a smear-ripened cheese.</title>
        <authorList>
            <consortium name="US DOE Joint Genome Institute (JGI-PGF)"/>
            <person name="Walter F."/>
            <person name="Albersmeier A."/>
            <person name="Kalinowski J."/>
            <person name="Ruckert C."/>
        </authorList>
    </citation>
    <scope>NUCLEOTIDE SEQUENCE</scope>
    <source>
        <strain evidence="2">JCM 4386</strain>
    </source>
</reference>
<sequence length="316" mass="33615">MRMWRPRRSGRAAGRRLVLAYTLPAVAALLVTGSGRIAAGALLTRPEPLAAQRAGNALSADPAGRSHMGGPQADSHGVEHLRLRVLETLPHDPKSFTEGLEMAGGTLYEGTGLSGRSAVRSGPPGKPATSRAGLPAPLFGEGITLLGRTLWQLTWRDGVAIERDATTLRELRRLPYPGEGWGICFDRLRRRLVTSDGSAQLTFRDPRTLAKTGEVTVTEDGRPVTIVNELECAGRAVYANVLPTERVVRIDPVTGTVTASIDASGLLPADELVPGSALNGIAAVPGTDQFLVTGKFWPKMFRVALVPAPSPTRTAR</sequence>
<dbReference type="InterPro" id="IPR011044">
    <property type="entry name" value="Quino_amine_DH_bsu"/>
</dbReference>
<dbReference type="InterPro" id="IPR007788">
    <property type="entry name" value="QCT"/>
</dbReference>
<dbReference type="InterPro" id="IPR015943">
    <property type="entry name" value="WD40/YVTN_repeat-like_dom_sf"/>
</dbReference>
<evidence type="ECO:0000313" key="2">
    <source>
        <dbReference type="EMBL" id="GGR87289.1"/>
    </source>
</evidence>
<dbReference type="Proteomes" id="UP000606194">
    <property type="component" value="Unassembled WGS sequence"/>
</dbReference>
<comment type="caution">
    <text evidence="2">The sequence shown here is derived from an EMBL/GenBank/DDBJ whole genome shotgun (WGS) entry which is preliminary data.</text>
</comment>
<reference evidence="2" key="2">
    <citation type="submission" date="2020-09" db="EMBL/GenBank/DDBJ databases">
        <authorList>
            <person name="Sun Q."/>
            <person name="Ohkuma M."/>
        </authorList>
    </citation>
    <scope>NUCLEOTIDE SEQUENCE</scope>
    <source>
        <strain evidence="2">JCM 4386</strain>
    </source>
</reference>
<gene>
    <name evidence="2" type="ORF">GCM10010269_28020</name>
</gene>
<organism evidence="2 3">
    <name type="scientific">Streptomyces humidus</name>
    <dbReference type="NCBI Taxonomy" id="52259"/>
    <lineage>
        <taxon>Bacteria</taxon>
        <taxon>Bacillati</taxon>
        <taxon>Actinomycetota</taxon>
        <taxon>Actinomycetes</taxon>
        <taxon>Kitasatosporales</taxon>
        <taxon>Streptomycetaceae</taxon>
        <taxon>Streptomyces</taxon>
    </lineage>
</organism>
<dbReference type="PANTHER" id="PTHR31270:SF1">
    <property type="entry name" value="GLUTAMINYL-PEPTIDE CYCLOTRANSFERASE"/>
    <property type="match status" value="1"/>
</dbReference>
<name>A0A918L317_9ACTN</name>
<dbReference type="Gene3D" id="2.130.10.10">
    <property type="entry name" value="YVTN repeat-like/Quinoprotein amine dehydrogenase"/>
    <property type="match status" value="1"/>
</dbReference>